<comment type="caution">
    <text evidence="4">The sequence shown here is derived from an EMBL/GenBank/DDBJ whole genome shotgun (WGS) entry which is preliminary data.</text>
</comment>
<dbReference type="RefSeq" id="WP_311621173.1">
    <property type="nucleotide sequence ID" value="NZ_JAVREV010000025.1"/>
</dbReference>
<dbReference type="InterPro" id="IPR002182">
    <property type="entry name" value="NB-ARC"/>
</dbReference>
<reference evidence="5" key="1">
    <citation type="submission" date="2023-07" db="EMBL/GenBank/DDBJ databases">
        <title>30 novel species of actinomycetes from the DSMZ collection.</title>
        <authorList>
            <person name="Nouioui I."/>
        </authorList>
    </citation>
    <scope>NUCLEOTIDE SEQUENCE [LARGE SCALE GENOMIC DNA]</scope>
    <source>
        <strain evidence="5">DSM 41886</strain>
    </source>
</reference>
<evidence type="ECO:0000256" key="2">
    <source>
        <dbReference type="SAM" id="MobiDB-lite"/>
    </source>
</evidence>
<proteinExistence type="predicted"/>
<dbReference type="EMBL" id="JAVREV010000025">
    <property type="protein sequence ID" value="MDT0447045.1"/>
    <property type="molecule type" value="Genomic_DNA"/>
</dbReference>
<dbReference type="InterPro" id="IPR011990">
    <property type="entry name" value="TPR-like_helical_dom_sf"/>
</dbReference>
<dbReference type="Proteomes" id="UP001183615">
    <property type="component" value="Unassembled WGS sequence"/>
</dbReference>
<dbReference type="PANTHER" id="PTHR47691">
    <property type="entry name" value="REGULATOR-RELATED"/>
    <property type="match status" value="1"/>
</dbReference>
<dbReference type="SUPFAM" id="SSF48452">
    <property type="entry name" value="TPR-like"/>
    <property type="match status" value="2"/>
</dbReference>
<dbReference type="InterPro" id="IPR016032">
    <property type="entry name" value="Sig_transdc_resp-reg_C-effctor"/>
</dbReference>
<feature type="region of interest" description="Disordered" evidence="2">
    <location>
        <begin position="227"/>
        <end position="259"/>
    </location>
</feature>
<dbReference type="PRINTS" id="PR00364">
    <property type="entry name" value="DISEASERSIST"/>
</dbReference>
<protein>
    <submittedName>
        <fullName evidence="4">Tetratricopeptide repeat protein</fullName>
    </submittedName>
</protein>
<dbReference type="PANTHER" id="PTHR47691:SF3">
    <property type="entry name" value="HTH-TYPE TRANSCRIPTIONAL REGULATOR RV0890C-RELATED"/>
    <property type="match status" value="1"/>
</dbReference>
<keyword evidence="1" id="KW-0902">Two-component regulatory system</keyword>
<dbReference type="InterPro" id="IPR027417">
    <property type="entry name" value="P-loop_NTPase"/>
</dbReference>
<dbReference type="InterPro" id="IPR036388">
    <property type="entry name" value="WH-like_DNA-bd_sf"/>
</dbReference>
<dbReference type="Gene3D" id="1.10.10.10">
    <property type="entry name" value="Winged helix-like DNA-binding domain superfamily/Winged helix DNA-binding domain"/>
    <property type="match status" value="1"/>
</dbReference>
<dbReference type="SMART" id="SM01043">
    <property type="entry name" value="BTAD"/>
    <property type="match status" value="1"/>
</dbReference>
<feature type="domain" description="Bacterial transcriptional activator" evidence="3">
    <location>
        <begin position="94"/>
        <end position="214"/>
    </location>
</feature>
<dbReference type="SUPFAM" id="SSF46894">
    <property type="entry name" value="C-terminal effector domain of the bipartite response regulators"/>
    <property type="match status" value="1"/>
</dbReference>
<dbReference type="InterPro" id="IPR005158">
    <property type="entry name" value="BTAD"/>
</dbReference>
<accession>A0ABU2SH01</accession>
<name>A0ABU2SH01_9ACTN</name>
<gene>
    <name evidence="4" type="ORF">RM779_31295</name>
</gene>
<evidence type="ECO:0000259" key="3">
    <source>
        <dbReference type="SMART" id="SM01043"/>
    </source>
</evidence>
<sequence>MEYRVLGQVAALRGGAPVRVKPKVLELLAVLLVAPGHRVSHAGIMRYMWPGEESKPARIRQYVHQLRKSLPEVAERNGRNDPGFCWIEVDPGHVDHLRFQSLRRIAEAAGSGPARLDALRSALDEWRGEPLEDLPGEAFARSRAGLLNEFRQATVDCAKAELECGQKLAALERISAARARWPKDETLLQLQVGALRSLNRQEEIEPELFRWERLTGRSAAPLLLAHRTDGRSGPADSRSPQSPPPPPRQLPALSSAPVGRQRQLARLTETLLGRSVGRSRIAVLTGMGGVGKSVLAVRGATEVARHFPDGVLHIELRGSSPGEPERHGLILARLLNDLGVRAETPTLDGMVSAYRTALADRAVLLVIDDARDDDHVRRLLPGPGPSAALITSRRQLHGLAIREGAELIEVDPLDRGEATELLRTQLGEERMRTTVPFIDDLVEYCGGIPLALSITAARIASRPLQALPGLVRELRQERTRLSSFDLGSADLSVRSSLKTTVEHLTVPAAELLWQLAVHPGPTISWLALRAFAPDDTVGVTHAIDDLTRSSLVTEPIFERYSLHDLVRVFAGELADERSEADRARVRERVLRFLLHNAWACDRKLDPDRRLPIGECHDIKVVAPARAVDAMSWFEAEYPTMTAAVRMADDRGLDRYTWLLAMTMVTFQWRSGRYLDALTYLSKARDAAMREAGPADVAMVHRMLAGTYRGLGNLPRATGELRRAVRVSEDGGDARGAAQGRCVLGVLLREAGAPGEATEHFDVALSVFEKFGDALGRGAALNGLASAAYDLGRHKESVELCLRSLTLLDATEDVNGRAHALFTLGRTRLALGDHEAAVEGLEKAGLLYRSLTYASREARVLVWLADALRAMGQPLEAKQALGRVTNLLEDQGEADHDAAVQRLRSLP</sequence>
<evidence type="ECO:0000256" key="1">
    <source>
        <dbReference type="ARBA" id="ARBA00023012"/>
    </source>
</evidence>
<evidence type="ECO:0000313" key="5">
    <source>
        <dbReference type="Proteomes" id="UP001183615"/>
    </source>
</evidence>
<organism evidence="4 5">
    <name type="scientific">Streptomyces johnsoniae</name>
    <dbReference type="NCBI Taxonomy" id="3075532"/>
    <lineage>
        <taxon>Bacteria</taxon>
        <taxon>Bacillati</taxon>
        <taxon>Actinomycetota</taxon>
        <taxon>Actinomycetes</taxon>
        <taxon>Kitasatosporales</taxon>
        <taxon>Streptomycetaceae</taxon>
        <taxon>Streptomyces</taxon>
    </lineage>
</organism>
<dbReference type="InterPro" id="IPR019734">
    <property type="entry name" value="TPR_rpt"/>
</dbReference>
<dbReference type="SMART" id="SM00028">
    <property type="entry name" value="TPR"/>
    <property type="match status" value="4"/>
</dbReference>
<evidence type="ECO:0000313" key="4">
    <source>
        <dbReference type="EMBL" id="MDT0447045.1"/>
    </source>
</evidence>
<dbReference type="Gene3D" id="3.40.50.300">
    <property type="entry name" value="P-loop containing nucleotide triphosphate hydrolases"/>
    <property type="match status" value="1"/>
</dbReference>
<dbReference type="Pfam" id="PF13424">
    <property type="entry name" value="TPR_12"/>
    <property type="match status" value="1"/>
</dbReference>
<dbReference type="Pfam" id="PF00931">
    <property type="entry name" value="NB-ARC"/>
    <property type="match status" value="1"/>
</dbReference>
<dbReference type="Gene3D" id="1.25.40.10">
    <property type="entry name" value="Tetratricopeptide repeat domain"/>
    <property type="match status" value="2"/>
</dbReference>
<dbReference type="Pfam" id="PF03704">
    <property type="entry name" value="BTAD"/>
    <property type="match status" value="1"/>
</dbReference>
<dbReference type="SUPFAM" id="SSF52540">
    <property type="entry name" value="P-loop containing nucleoside triphosphate hydrolases"/>
    <property type="match status" value="1"/>
</dbReference>
<keyword evidence="5" id="KW-1185">Reference proteome</keyword>